<evidence type="ECO:0000256" key="5">
    <source>
        <dbReference type="ARBA" id="ARBA00022989"/>
    </source>
</evidence>
<evidence type="ECO:0000256" key="2">
    <source>
        <dbReference type="ARBA" id="ARBA00022448"/>
    </source>
</evidence>
<reference evidence="9" key="1">
    <citation type="submission" date="2022-03" db="EMBL/GenBank/DDBJ databases">
        <title>Identification of a novel bacterium isolated from mangrove sediments.</title>
        <authorList>
            <person name="Pan X."/>
        </authorList>
    </citation>
    <scope>NUCLEOTIDE SEQUENCE</scope>
    <source>
        <strain evidence="9">B2580</strain>
    </source>
</reference>
<evidence type="ECO:0000256" key="7">
    <source>
        <dbReference type="SAM" id="Phobius"/>
    </source>
</evidence>
<evidence type="ECO:0000256" key="1">
    <source>
        <dbReference type="ARBA" id="ARBA00004651"/>
    </source>
</evidence>
<dbReference type="PROSITE" id="PS50850">
    <property type="entry name" value="MFS"/>
    <property type="match status" value="1"/>
</dbReference>
<keyword evidence="5 7" id="KW-1133">Transmembrane helix</keyword>
<dbReference type="Proteomes" id="UP001162880">
    <property type="component" value="Unassembled WGS sequence"/>
</dbReference>
<evidence type="ECO:0000256" key="6">
    <source>
        <dbReference type="ARBA" id="ARBA00023136"/>
    </source>
</evidence>
<dbReference type="PROSITE" id="PS00216">
    <property type="entry name" value="SUGAR_TRANSPORT_1"/>
    <property type="match status" value="1"/>
</dbReference>
<dbReference type="InterPro" id="IPR036259">
    <property type="entry name" value="MFS_trans_sf"/>
</dbReference>
<proteinExistence type="predicted"/>
<feature type="domain" description="Major facilitator superfamily (MFS) profile" evidence="8">
    <location>
        <begin position="21"/>
        <end position="548"/>
    </location>
</feature>
<keyword evidence="10" id="KW-1185">Reference proteome</keyword>
<dbReference type="PANTHER" id="PTHR43045:SF7">
    <property type="entry name" value="MAJOR FACILITATOR SUPERFAMILY TRANSPORTER"/>
    <property type="match status" value="1"/>
</dbReference>
<sequence>MADQHQHPHGPEPSASDIKLVIAASSAGTIFEWYDFFIYGTMAAFIGKAFFPSVGPTLQILLVWAGFAVGFGFRPLGAILFGYFGDKLGRKYTFLVTVTLMGISTAGVGLIPSADTIGLWAPLIVIVLRILQGLALGGEYGGAAIYVSEHSPPSRRGYFTGYIQGSVVGGFVLSIIVVLLNQAAFSDDVLAAWGWRVPFLLSLALLAISLWMRLKLSESPVFIAMREEGEISGNPFVESFTYPGNKKRIFIALFGVTGILTTIWYTAFFSALSFLKGPMRVDATVVEVVIGLTALISMSFYVIVGGWSDKIGRKLPLVIGAAATLVLIFPLFWGMGTLANPGLQASARAAPVVVSGQACATDPFADLSGNKLSDCGKLLETLTASGVPYTVQAADQLSLTVGGRAVDIAPAWLADDAAHKKDADKARKAGIEAALTAHGFDFSVQTPGLPALLGIAGILLVLGALSALTYGGVAAQLCEMFPAPIRYSSMSIPYHIGAGYLGGFLPLIASYINARTGDAYAGLWYTWVVVAFGLIVAIWGLHGGPPRDYGEDAS</sequence>
<keyword evidence="3" id="KW-1003">Cell membrane</keyword>
<keyword evidence="4 7" id="KW-0812">Transmembrane</keyword>
<comment type="caution">
    <text evidence="9">The sequence shown here is derived from an EMBL/GenBank/DDBJ whole genome shotgun (WGS) entry which is preliminary data.</text>
</comment>
<feature type="transmembrane region" description="Helical" evidence="7">
    <location>
        <begin position="36"/>
        <end position="55"/>
    </location>
</feature>
<feature type="transmembrane region" description="Helical" evidence="7">
    <location>
        <begin position="192"/>
        <end position="212"/>
    </location>
</feature>
<evidence type="ECO:0000259" key="8">
    <source>
        <dbReference type="PROSITE" id="PS50850"/>
    </source>
</evidence>
<feature type="transmembrane region" description="Helical" evidence="7">
    <location>
        <begin position="249"/>
        <end position="272"/>
    </location>
</feature>
<organism evidence="9 10">
    <name type="scientific">Novosphingobium album</name>
    <name type="common">ex Hu et al. 2023</name>
    <dbReference type="NCBI Taxonomy" id="2930093"/>
    <lineage>
        <taxon>Bacteria</taxon>
        <taxon>Pseudomonadati</taxon>
        <taxon>Pseudomonadota</taxon>
        <taxon>Alphaproteobacteria</taxon>
        <taxon>Sphingomonadales</taxon>
        <taxon>Sphingomonadaceae</taxon>
        <taxon>Novosphingobium</taxon>
    </lineage>
</organism>
<gene>
    <name evidence="9" type="ORF">MTR64_04030</name>
</gene>
<dbReference type="InterPro" id="IPR005828">
    <property type="entry name" value="MFS_sugar_transport-like"/>
</dbReference>
<dbReference type="Pfam" id="PF00083">
    <property type="entry name" value="Sugar_tr"/>
    <property type="match status" value="1"/>
</dbReference>
<feature type="transmembrane region" description="Helical" evidence="7">
    <location>
        <begin position="61"/>
        <end position="85"/>
    </location>
</feature>
<dbReference type="EMBL" id="JALHLE010000005">
    <property type="protein sequence ID" value="MCJ2177718.1"/>
    <property type="molecule type" value="Genomic_DNA"/>
</dbReference>
<keyword evidence="2" id="KW-0813">Transport</keyword>
<evidence type="ECO:0000256" key="4">
    <source>
        <dbReference type="ARBA" id="ARBA00022692"/>
    </source>
</evidence>
<dbReference type="InterPro" id="IPR020846">
    <property type="entry name" value="MFS_dom"/>
</dbReference>
<protein>
    <submittedName>
        <fullName evidence="9">MFS transporter</fullName>
    </submittedName>
</protein>
<feature type="transmembrane region" description="Helical" evidence="7">
    <location>
        <begin position="92"/>
        <end position="111"/>
    </location>
</feature>
<feature type="transmembrane region" description="Helical" evidence="7">
    <location>
        <begin position="524"/>
        <end position="541"/>
    </location>
</feature>
<feature type="transmembrane region" description="Helical" evidence="7">
    <location>
        <begin position="315"/>
        <end position="333"/>
    </location>
</feature>
<dbReference type="PANTHER" id="PTHR43045">
    <property type="entry name" value="SHIKIMATE TRANSPORTER"/>
    <property type="match status" value="1"/>
</dbReference>
<dbReference type="Gene3D" id="1.20.1250.20">
    <property type="entry name" value="MFS general substrate transporter like domains"/>
    <property type="match status" value="2"/>
</dbReference>
<dbReference type="RefSeq" id="WP_243991119.1">
    <property type="nucleotide sequence ID" value="NZ_JALHLE010000005.1"/>
</dbReference>
<evidence type="ECO:0000256" key="3">
    <source>
        <dbReference type="ARBA" id="ARBA00022475"/>
    </source>
</evidence>
<dbReference type="SUPFAM" id="SSF103473">
    <property type="entry name" value="MFS general substrate transporter"/>
    <property type="match status" value="1"/>
</dbReference>
<accession>A0ABT0AYH5</accession>
<evidence type="ECO:0000313" key="9">
    <source>
        <dbReference type="EMBL" id="MCJ2177718.1"/>
    </source>
</evidence>
<evidence type="ECO:0000313" key="10">
    <source>
        <dbReference type="Proteomes" id="UP001162880"/>
    </source>
</evidence>
<feature type="transmembrane region" description="Helical" evidence="7">
    <location>
        <begin position="284"/>
        <end position="303"/>
    </location>
</feature>
<feature type="transmembrane region" description="Helical" evidence="7">
    <location>
        <begin position="158"/>
        <end position="180"/>
    </location>
</feature>
<keyword evidence="6 7" id="KW-0472">Membrane</keyword>
<comment type="subcellular location">
    <subcellularLocation>
        <location evidence="1">Cell membrane</location>
        <topology evidence="1">Multi-pass membrane protein</topology>
    </subcellularLocation>
</comment>
<feature type="transmembrane region" description="Helical" evidence="7">
    <location>
        <begin position="117"/>
        <end position="137"/>
    </location>
</feature>
<feature type="transmembrane region" description="Helical" evidence="7">
    <location>
        <begin position="451"/>
        <end position="471"/>
    </location>
</feature>
<dbReference type="PROSITE" id="PS00217">
    <property type="entry name" value="SUGAR_TRANSPORT_2"/>
    <property type="match status" value="1"/>
</dbReference>
<feature type="transmembrane region" description="Helical" evidence="7">
    <location>
        <begin position="492"/>
        <end position="512"/>
    </location>
</feature>
<name>A0ABT0AYH5_9SPHN</name>
<dbReference type="InterPro" id="IPR005829">
    <property type="entry name" value="Sugar_transporter_CS"/>
</dbReference>